<dbReference type="GO" id="GO:0005886">
    <property type="term" value="C:plasma membrane"/>
    <property type="evidence" value="ECO:0007669"/>
    <property type="project" value="TreeGrafter"/>
</dbReference>
<keyword evidence="5 8" id="KW-1133">Transmembrane helix</keyword>
<feature type="transmembrane region" description="Helical" evidence="8">
    <location>
        <begin position="102"/>
        <end position="123"/>
    </location>
</feature>
<comment type="subcellular location">
    <subcellularLocation>
        <location evidence="1">Membrane</location>
        <topology evidence="1">Multi-pass membrane protein</topology>
    </subcellularLocation>
</comment>
<dbReference type="SUPFAM" id="SSF161070">
    <property type="entry name" value="SNF-like"/>
    <property type="match status" value="2"/>
</dbReference>
<feature type="transmembrane region" description="Helical" evidence="8">
    <location>
        <begin position="129"/>
        <end position="150"/>
    </location>
</feature>
<dbReference type="PANTHER" id="PTHR11616:SF241">
    <property type="entry name" value="SODIUM- AND CHLORIDE-DEPENDENT GLYCINE TRANSPORTER 2"/>
    <property type="match status" value="1"/>
</dbReference>
<dbReference type="EMBL" id="UYYB01099116">
    <property type="protein sequence ID" value="VDM77395.1"/>
    <property type="molecule type" value="Genomic_DNA"/>
</dbReference>
<dbReference type="Proteomes" id="UP000270094">
    <property type="component" value="Unassembled WGS sequence"/>
</dbReference>
<keyword evidence="6 8" id="KW-0472">Membrane</keyword>
<keyword evidence="10" id="KW-1185">Reference proteome</keyword>
<proteinExistence type="predicted"/>
<keyword evidence="4" id="KW-0769">Symport</keyword>
<evidence type="ECO:0000256" key="3">
    <source>
        <dbReference type="ARBA" id="ARBA00022692"/>
    </source>
</evidence>
<protein>
    <submittedName>
        <fullName evidence="9">Uncharacterized protein</fullName>
    </submittedName>
</protein>
<dbReference type="PANTHER" id="PTHR11616">
    <property type="entry name" value="SODIUM/CHLORIDE DEPENDENT TRANSPORTER"/>
    <property type="match status" value="1"/>
</dbReference>
<feature type="compositionally biased region" description="Basic and acidic residues" evidence="7">
    <location>
        <begin position="59"/>
        <end position="68"/>
    </location>
</feature>
<evidence type="ECO:0000256" key="2">
    <source>
        <dbReference type="ARBA" id="ARBA00022448"/>
    </source>
</evidence>
<dbReference type="InterPro" id="IPR000175">
    <property type="entry name" value="Na/ntran_symport"/>
</dbReference>
<dbReference type="Pfam" id="PF00209">
    <property type="entry name" value="SNF"/>
    <property type="match status" value="1"/>
</dbReference>
<evidence type="ECO:0000256" key="1">
    <source>
        <dbReference type="ARBA" id="ARBA00004141"/>
    </source>
</evidence>
<sequence>MGAKTAIAKSPAVLMAKSPLIPTAKNLSLLSKRTPLLPSARTPVPPLKKTAKTPKKHPKLDDIKDTSKKSKKDLKKAALRKKVVLGNLSRVMFREPFWHDKIAAFSVILSYMITYDVVAKFFLYTHVFGITWTFTYGFCMLVVGFPMCYLEMALGQYTSTGIYMVFDRMTPAFVVGFPMCYLEMALGQYTSTGIYMVFDRMTPAFVGIGVSALLINFLSATLDLSLFLNAIAVIHCHVWSRECSTLGEIPAIPKYPNKYIYNNGEEFTLVLTGDTCVRPPLKSIHIGLMDSSPKTQLEKFKSAAMVNWA</sequence>
<evidence type="ECO:0000256" key="6">
    <source>
        <dbReference type="ARBA" id="ARBA00023136"/>
    </source>
</evidence>
<feature type="transmembrane region" description="Helical" evidence="8">
    <location>
        <begin position="171"/>
        <end position="198"/>
    </location>
</feature>
<dbReference type="OrthoDB" id="6581954at2759"/>
<evidence type="ECO:0000313" key="10">
    <source>
        <dbReference type="Proteomes" id="UP000270094"/>
    </source>
</evidence>
<keyword evidence="3 8" id="KW-0812">Transmembrane</keyword>
<evidence type="ECO:0000256" key="7">
    <source>
        <dbReference type="SAM" id="MobiDB-lite"/>
    </source>
</evidence>
<keyword evidence="2" id="KW-0813">Transport</keyword>
<dbReference type="GO" id="GO:0005283">
    <property type="term" value="F:amino acid:sodium symporter activity"/>
    <property type="evidence" value="ECO:0007669"/>
    <property type="project" value="TreeGrafter"/>
</dbReference>
<evidence type="ECO:0000256" key="5">
    <source>
        <dbReference type="ARBA" id="ARBA00022989"/>
    </source>
</evidence>
<dbReference type="AlphaFoldDB" id="A0A3P7L3X2"/>
<dbReference type="InterPro" id="IPR037272">
    <property type="entry name" value="SNS_sf"/>
</dbReference>
<evidence type="ECO:0000256" key="4">
    <source>
        <dbReference type="ARBA" id="ARBA00022847"/>
    </source>
</evidence>
<evidence type="ECO:0000256" key="8">
    <source>
        <dbReference type="SAM" id="Phobius"/>
    </source>
</evidence>
<organism evidence="9 10">
    <name type="scientific">Strongylus vulgaris</name>
    <name type="common">Blood worm</name>
    <dbReference type="NCBI Taxonomy" id="40348"/>
    <lineage>
        <taxon>Eukaryota</taxon>
        <taxon>Metazoa</taxon>
        <taxon>Ecdysozoa</taxon>
        <taxon>Nematoda</taxon>
        <taxon>Chromadorea</taxon>
        <taxon>Rhabditida</taxon>
        <taxon>Rhabditina</taxon>
        <taxon>Rhabditomorpha</taxon>
        <taxon>Strongyloidea</taxon>
        <taxon>Strongylidae</taxon>
        <taxon>Strongylus</taxon>
    </lineage>
</organism>
<feature type="transmembrane region" description="Helical" evidence="8">
    <location>
        <begin position="204"/>
        <end position="231"/>
    </location>
</feature>
<accession>A0A3P7L3X2</accession>
<dbReference type="GO" id="GO:0089718">
    <property type="term" value="P:amino acid import across plasma membrane"/>
    <property type="evidence" value="ECO:0007669"/>
    <property type="project" value="TreeGrafter"/>
</dbReference>
<evidence type="ECO:0000313" key="9">
    <source>
        <dbReference type="EMBL" id="VDM77395.1"/>
    </source>
</evidence>
<feature type="compositionally biased region" description="Basic residues" evidence="7">
    <location>
        <begin position="49"/>
        <end position="58"/>
    </location>
</feature>
<feature type="region of interest" description="Disordered" evidence="7">
    <location>
        <begin position="34"/>
        <end position="72"/>
    </location>
</feature>
<gene>
    <name evidence="9" type="ORF">SVUK_LOCUS12393</name>
</gene>
<name>A0A3P7L3X2_STRVU</name>
<reference evidence="9 10" key="1">
    <citation type="submission" date="2018-11" db="EMBL/GenBank/DDBJ databases">
        <authorList>
            <consortium name="Pathogen Informatics"/>
        </authorList>
    </citation>
    <scope>NUCLEOTIDE SEQUENCE [LARGE SCALE GENOMIC DNA]</scope>
</reference>